<name>A0A1Y1YKS9_9FUNG</name>
<dbReference type="EMBL" id="MCFE01000110">
    <property type="protein sequence ID" value="ORX98631.1"/>
    <property type="molecule type" value="Genomic_DNA"/>
</dbReference>
<accession>A0A1Y1YKS9</accession>
<dbReference type="SFLD" id="SFLDS00019">
    <property type="entry name" value="Glutathione_Transferase_(cytos"/>
    <property type="match status" value="1"/>
</dbReference>
<evidence type="ECO:0000313" key="9">
    <source>
        <dbReference type="Proteomes" id="UP000193498"/>
    </source>
</evidence>
<dbReference type="InterPro" id="IPR004046">
    <property type="entry name" value="GST_C"/>
</dbReference>
<evidence type="ECO:0000259" key="7">
    <source>
        <dbReference type="PROSITE" id="PS50405"/>
    </source>
</evidence>
<evidence type="ECO:0000256" key="1">
    <source>
        <dbReference type="ARBA" id="ARBA00003701"/>
    </source>
</evidence>
<dbReference type="AlphaFoldDB" id="A0A1Y1YKS9"/>
<comment type="similarity">
    <text evidence="2">Belongs to the GST superfamily. Mu family.</text>
</comment>
<comment type="catalytic activity">
    <reaction evidence="5">
        <text>RX + glutathione = an S-substituted glutathione + a halide anion + H(+)</text>
        <dbReference type="Rhea" id="RHEA:16437"/>
        <dbReference type="ChEBI" id="CHEBI:15378"/>
        <dbReference type="ChEBI" id="CHEBI:16042"/>
        <dbReference type="ChEBI" id="CHEBI:17792"/>
        <dbReference type="ChEBI" id="CHEBI:57925"/>
        <dbReference type="ChEBI" id="CHEBI:90779"/>
        <dbReference type="EC" id="2.5.1.18"/>
    </reaction>
</comment>
<evidence type="ECO:0000256" key="4">
    <source>
        <dbReference type="ARBA" id="ARBA00022679"/>
    </source>
</evidence>
<dbReference type="OrthoDB" id="414243at2759"/>
<evidence type="ECO:0000256" key="2">
    <source>
        <dbReference type="ARBA" id="ARBA00005861"/>
    </source>
</evidence>
<evidence type="ECO:0000256" key="5">
    <source>
        <dbReference type="ARBA" id="ARBA00047960"/>
    </source>
</evidence>
<comment type="caution">
    <text evidence="8">The sequence shown here is derived from an EMBL/GenBank/DDBJ whole genome shotgun (WGS) entry which is preliminary data.</text>
</comment>
<evidence type="ECO:0000259" key="6">
    <source>
        <dbReference type="PROSITE" id="PS50404"/>
    </source>
</evidence>
<dbReference type="GO" id="GO:0006749">
    <property type="term" value="P:glutathione metabolic process"/>
    <property type="evidence" value="ECO:0007669"/>
    <property type="project" value="TreeGrafter"/>
</dbReference>
<dbReference type="EC" id="2.5.1.18" evidence="3"/>
<gene>
    <name evidence="8" type="ORF">K493DRAFT_336069</name>
</gene>
<dbReference type="STRING" id="1314790.A0A1Y1YKS9"/>
<dbReference type="PROSITE" id="PS50404">
    <property type="entry name" value="GST_NTER"/>
    <property type="match status" value="1"/>
</dbReference>
<dbReference type="InterPro" id="IPR004045">
    <property type="entry name" value="Glutathione_S-Trfase_N"/>
</dbReference>
<dbReference type="SFLD" id="SFLDG00363">
    <property type="entry name" value="AMPS_(cytGST):_Alpha-__Mu-__Pi"/>
    <property type="match status" value="1"/>
</dbReference>
<keyword evidence="9" id="KW-1185">Reference proteome</keyword>
<dbReference type="SFLD" id="SFLDG01205">
    <property type="entry name" value="AMPS.1"/>
    <property type="match status" value="1"/>
</dbReference>
<reference evidence="8 9" key="1">
    <citation type="submission" date="2016-07" db="EMBL/GenBank/DDBJ databases">
        <title>Pervasive Adenine N6-methylation of Active Genes in Fungi.</title>
        <authorList>
            <consortium name="DOE Joint Genome Institute"/>
            <person name="Mondo S.J."/>
            <person name="Dannebaum R.O."/>
            <person name="Kuo R.C."/>
            <person name="Labutti K."/>
            <person name="Haridas S."/>
            <person name="Kuo A."/>
            <person name="Salamov A."/>
            <person name="Ahrendt S.R."/>
            <person name="Lipzen A."/>
            <person name="Sullivan W."/>
            <person name="Andreopoulos W.B."/>
            <person name="Clum A."/>
            <person name="Lindquist E."/>
            <person name="Daum C."/>
            <person name="Ramamoorthy G.K."/>
            <person name="Gryganskyi A."/>
            <person name="Culley D."/>
            <person name="Magnuson J.K."/>
            <person name="James T.Y."/>
            <person name="O'Malley M.A."/>
            <person name="Stajich J.E."/>
            <person name="Spatafora J.W."/>
            <person name="Visel A."/>
            <person name="Grigoriev I.V."/>
        </authorList>
    </citation>
    <scope>NUCLEOTIDE SEQUENCE [LARGE SCALE GENOMIC DNA]</scope>
    <source>
        <strain evidence="8 9">CBS 931.73</strain>
    </source>
</reference>
<organism evidence="8 9">
    <name type="scientific">Basidiobolus meristosporus CBS 931.73</name>
    <dbReference type="NCBI Taxonomy" id="1314790"/>
    <lineage>
        <taxon>Eukaryota</taxon>
        <taxon>Fungi</taxon>
        <taxon>Fungi incertae sedis</taxon>
        <taxon>Zoopagomycota</taxon>
        <taxon>Entomophthoromycotina</taxon>
        <taxon>Basidiobolomycetes</taxon>
        <taxon>Basidiobolales</taxon>
        <taxon>Basidiobolaceae</taxon>
        <taxon>Basidiobolus</taxon>
    </lineage>
</organism>
<dbReference type="InterPro" id="IPR040079">
    <property type="entry name" value="Glutathione_S-Trfase"/>
</dbReference>
<dbReference type="Proteomes" id="UP000193498">
    <property type="component" value="Unassembled WGS sequence"/>
</dbReference>
<evidence type="ECO:0000256" key="3">
    <source>
        <dbReference type="ARBA" id="ARBA00012452"/>
    </source>
</evidence>
<evidence type="ECO:0000313" key="8">
    <source>
        <dbReference type="EMBL" id="ORX98631.1"/>
    </source>
</evidence>
<comment type="function">
    <text evidence="1">Conjugation of reduced glutathione to a wide number of exogenous and endogenous hydrophobic electrophiles.</text>
</comment>
<feature type="domain" description="GST C-terminal" evidence="7">
    <location>
        <begin position="88"/>
        <end position="212"/>
    </location>
</feature>
<dbReference type="SUPFAM" id="SSF52833">
    <property type="entry name" value="Thioredoxin-like"/>
    <property type="match status" value="1"/>
</dbReference>
<dbReference type="GO" id="GO:0004364">
    <property type="term" value="F:glutathione transferase activity"/>
    <property type="evidence" value="ECO:0007669"/>
    <property type="project" value="UniProtKB-EC"/>
</dbReference>
<proteinExistence type="inferred from homology"/>
<sequence length="224" mass="26138">MSTEYRILYFPIRGVAEVIRLFLEEKGQPYVSETVEYSDTSSKGWAAVKPTIHPLQQVPVFWDGDFKLLQSNAILRYLARKHDAYGRDNREAARADLIADATNDWRHRFVALSFNIDFETLKVAYIKDTIPFYLGAFEHFLEENGNTGYFAGSELSFADVCVFDITDNNLLLSPNALTKEKYPKLHKFYHDFKSRPRIADYLESDRRPKYIFVDFAQFQGYQRD</sequence>
<dbReference type="CDD" id="cd03039">
    <property type="entry name" value="GST_N_Sigma_like"/>
    <property type="match status" value="1"/>
</dbReference>
<dbReference type="PROSITE" id="PS50405">
    <property type="entry name" value="GST_CTER"/>
    <property type="match status" value="1"/>
</dbReference>
<dbReference type="Pfam" id="PF02798">
    <property type="entry name" value="GST_N"/>
    <property type="match status" value="1"/>
</dbReference>
<dbReference type="InterPro" id="IPR036249">
    <property type="entry name" value="Thioredoxin-like_sf"/>
</dbReference>
<dbReference type="PANTHER" id="PTHR11571:SF222">
    <property type="entry name" value="GLUTATHIONE TRANSFERASE"/>
    <property type="match status" value="1"/>
</dbReference>
<feature type="domain" description="GST N-terminal" evidence="6">
    <location>
        <begin position="3"/>
        <end position="86"/>
    </location>
</feature>
<dbReference type="InterPro" id="IPR036282">
    <property type="entry name" value="Glutathione-S-Trfase_C_sf"/>
</dbReference>
<dbReference type="InterPro" id="IPR010987">
    <property type="entry name" value="Glutathione-S-Trfase_C-like"/>
</dbReference>
<dbReference type="SUPFAM" id="SSF47616">
    <property type="entry name" value="GST C-terminal domain-like"/>
    <property type="match status" value="1"/>
</dbReference>
<dbReference type="InParanoid" id="A0A1Y1YKS9"/>
<keyword evidence="4 8" id="KW-0808">Transferase</keyword>
<dbReference type="Pfam" id="PF14497">
    <property type="entry name" value="GST_C_3"/>
    <property type="match status" value="1"/>
</dbReference>
<dbReference type="InterPro" id="IPR050213">
    <property type="entry name" value="GST_superfamily"/>
</dbReference>
<dbReference type="Gene3D" id="1.20.1050.130">
    <property type="match status" value="1"/>
</dbReference>
<dbReference type="PANTHER" id="PTHR11571">
    <property type="entry name" value="GLUTATHIONE S-TRANSFERASE"/>
    <property type="match status" value="1"/>
</dbReference>
<protein>
    <recommendedName>
        <fullName evidence="3">glutathione transferase</fullName>
        <ecNumber evidence="3">2.5.1.18</ecNumber>
    </recommendedName>
</protein>